<dbReference type="Gene3D" id="3.30.300.30">
    <property type="match status" value="1"/>
</dbReference>
<dbReference type="Gene3D" id="3.40.50.12780">
    <property type="entry name" value="N-terminal domain of ligase-like"/>
    <property type="match status" value="1"/>
</dbReference>
<dbReference type="SUPFAM" id="SSF56801">
    <property type="entry name" value="Acetyl-CoA synthetase-like"/>
    <property type="match status" value="1"/>
</dbReference>
<protein>
    <recommendedName>
        <fullName evidence="1">AMP-dependent synthetase/ligase domain-containing protein</fullName>
    </recommendedName>
</protein>
<dbReference type="CDD" id="cd05930">
    <property type="entry name" value="A_NRPS"/>
    <property type="match status" value="1"/>
</dbReference>
<dbReference type="EMBL" id="AP022569">
    <property type="protein sequence ID" value="BBX46985.1"/>
    <property type="molecule type" value="Genomic_DNA"/>
</dbReference>
<evidence type="ECO:0000313" key="2">
    <source>
        <dbReference type="EMBL" id="BBX46985.1"/>
    </source>
</evidence>
<reference evidence="2 3" key="1">
    <citation type="journal article" date="2019" name="Emerg. Microbes Infect.">
        <title>Comprehensive subspecies identification of 175 nontuberculous mycobacteria species based on 7547 genomic profiles.</title>
        <authorList>
            <person name="Matsumoto Y."/>
            <person name="Kinjo T."/>
            <person name="Motooka D."/>
            <person name="Nabeya D."/>
            <person name="Jung N."/>
            <person name="Uechi K."/>
            <person name="Horii T."/>
            <person name="Iida T."/>
            <person name="Fujita J."/>
            <person name="Nakamura S."/>
        </authorList>
    </citation>
    <scope>NUCLEOTIDE SEQUENCE [LARGE SCALE GENOMIC DNA]</scope>
    <source>
        <strain evidence="2 3">JCM 12404</strain>
    </source>
</reference>
<evidence type="ECO:0000259" key="1">
    <source>
        <dbReference type="Pfam" id="PF00501"/>
    </source>
</evidence>
<dbReference type="InterPro" id="IPR020845">
    <property type="entry name" value="AMP-binding_CS"/>
</dbReference>
<dbReference type="KEGG" id="mcoo:MCOO_30000"/>
<dbReference type="PANTHER" id="PTHR45527:SF1">
    <property type="entry name" value="FATTY ACID SYNTHASE"/>
    <property type="match status" value="1"/>
</dbReference>
<gene>
    <name evidence="2" type="ORF">MCOO_30000</name>
</gene>
<dbReference type="InterPro" id="IPR042099">
    <property type="entry name" value="ANL_N_sf"/>
</dbReference>
<sequence>MTNTCVLGAVLDYVNRDPNQPAVKDLNRALTRGELRAAARRVAAGLHQKGVRPGDRVALLIGNSVDFVVAAVGCLWAGATFVPLAITDPDVRRAQIVADCRPAQVITAGQTRPSGLPAGTVWTSLSALSAAGGPPPLPVTGRIAYIIYTSGTTGVPKGVQITSDAFFTAAEACADAVGLTPDDRALCVSPVHFDGSFSAIFPPLVRGVPLVIPDREALLFPRRFFSIVAREGITATSFSPSYLRLLRSSGRLDRLADTPLRVMALGGEAPSTADIRAVWAASPGLRVVNRYGPTETTIAVAHLDLTPELLDAGLVPIGQPHAGSSFHLVDEHGSPVDGPGVVGELHISGRQLMAGYLNDPGHSAAVLRTDVVEGATVYRTGDLVYRDDRGNYVYVGRSDRVIKRHGVRLSLVEVTEALGSTEGIASAACTTFDLEGDLGIAAFVVTDRELTPVGVRQAASQRLPETMLPDQFFLVASLPLTSSSKVDEKRLLKEAGLTPPNEGARAASVVAL</sequence>
<evidence type="ECO:0000313" key="3">
    <source>
        <dbReference type="Proteomes" id="UP000465866"/>
    </source>
</evidence>
<dbReference type="Proteomes" id="UP000465866">
    <property type="component" value="Chromosome"/>
</dbReference>
<dbReference type="GO" id="GO:0005737">
    <property type="term" value="C:cytoplasm"/>
    <property type="evidence" value="ECO:0007669"/>
    <property type="project" value="TreeGrafter"/>
</dbReference>
<dbReference type="RefSeq" id="WP_163777118.1">
    <property type="nucleotide sequence ID" value="NZ_AP022569.1"/>
</dbReference>
<feature type="domain" description="AMP-dependent synthetase/ligase" evidence="1">
    <location>
        <begin position="14"/>
        <end position="357"/>
    </location>
</feature>
<dbReference type="AlphaFoldDB" id="A0A7I7KY39"/>
<name>A0A7I7KY39_9MYCO</name>
<dbReference type="PROSITE" id="PS00455">
    <property type="entry name" value="AMP_BINDING"/>
    <property type="match status" value="1"/>
</dbReference>
<dbReference type="GO" id="GO:0031177">
    <property type="term" value="F:phosphopantetheine binding"/>
    <property type="evidence" value="ECO:0007669"/>
    <property type="project" value="TreeGrafter"/>
</dbReference>
<keyword evidence="3" id="KW-1185">Reference proteome</keyword>
<dbReference type="GO" id="GO:0043041">
    <property type="term" value="P:amino acid activation for nonribosomal peptide biosynthetic process"/>
    <property type="evidence" value="ECO:0007669"/>
    <property type="project" value="TreeGrafter"/>
</dbReference>
<organism evidence="2 3">
    <name type="scientific">Mycobacterium cookii</name>
    <dbReference type="NCBI Taxonomy" id="1775"/>
    <lineage>
        <taxon>Bacteria</taxon>
        <taxon>Bacillati</taxon>
        <taxon>Actinomycetota</taxon>
        <taxon>Actinomycetes</taxon>
        <taxon>Mycobacteriales</taxon>
        <taxon>Mycobacteriaceae</taxon>
        <taxon>Mycobacterium</taxon>
    </lineage>
</organism>
<proteinExistence type="predicted"/>
<dbReference type="GO" id="GO:0044550">
    <property type="term" value="P:secondary metabolite biosynthetic process"/>
    <property type="evidence" value="ECO:0007669"/>
    <property type="project" value="TreeGrafter"/>
</dbReference>
<accession>A0A7I7KY39</accession>
<dbReference type="Pfam" id="PF00501">
    <property type="entry name" value="AMP-binding"/>
    <property type="match status" value="1"/>
</dbReference>
<dbReference type="InterPro" id="IPR045851">
    <property type="entry name" value="AMP-bd_C_sf"/>
</dbReference>
<dbReference type="InterPro" id="IPR000873">
    <property type="entry name" value="AMP-dep_synth/lig_dom"/>
</dbReference>
<dbReference type="PANTHER" id="PTHR45527">
    <property type="entry name" value="NONRIBOSOMAL PEPTIDE SYNTHETASE"/>
    <property type="match status" value="1"/>
</dbReference>